<name>A0ABQ2Y392_9BURK</name>
<dbReference type="InterPro" id="IPR027256">
    <property type="entry name" value="P-typ_ATPase_IB"/>
</dbReference>
<dbReference type="InterPro" id="IPR023298">
    <property type="entry name" value="ATPase_P-typ_TM_dom_sf"/>
</dbReference>
<dbReference type="PANTHER" id="PTHR48085">
    <property type="entry name" value="CADMIUM/ZINC-TRANSPORTING ATPASE HMA2-RELATED"/>
    <property type="match status" value="1"/>
</dbReference>
<evidence type="ECO:0000256" key="8">
    <source>
        <dbReference type="ARBA" id="ARBA00022989"/>
    </source>
</evidence>
<keyword evidence="6 12" id="KW-0067">ATP-binding</keyword>
<dbReference type="Gene3D" id="3.40.1110.10">
    <property type="entry name" value="Calcium-transporting ATPase, cytoplasmic domain N"/>
    <property type="match status" value="1"/>
</dbReference>
<keyword evidence="3 12" id="KW-0812">Transmembrane</keyword>
<keyword evidence="12" id="KW-1003">Cell membrane</keyword>
<evidence type="ECO:0000256" key="2">
    <source>
        <dbReference type="ARBA" id="ARBA00006024"/>
    </source>
</evidence>
<evidence type="ECO:0000256" key="3">
    <source>
        <dbReference type="ARBA" id="ARBA00022692"/>
    </source>
</evidence>
<dbReference type="SFLD" id="SFLDG00002">
    <property type="entry name" value="C1.7:_P-type_atpase_like"/>
    <property type="match status" value="1"/>
</dbReference>
<evidence type="ECO:0000256" key="12">
    <source>
        <dbReference type="RuleBase" id="RU362081"/>
    </source>
</evidence>
<keyword evidence="9 12" id="KW-0472">Membrane</keyword>
<dbReference type="SUPFAM" id="SSF55008">
    <property type="entry name" value="HMA, heavy metal-associated domain"/>
    <property type="match status" value="1"/>
</dbReference>
<dbReference type="InterPro" id="IPR036412">
    <property type="entry name" value="HAD-like_sf"/>
</dbReference>
<evidence type="ECO:0000313" key="15">
    <source>
        <dbReference type="Proteomes" id="UP000653343"/>
    </source>
</evidence>
<dbReference type="PANTHER" id="PTHR48085:SF5">
    <property type="entry name" value="CADMIUM_ZINC-TRANSPORTING ATPASE HMA4-RELATED"/>
    <property type="match status" value="1"/>
</dbReference>
<dbReference type="SFLD" id="SFLDF00027">
    <property type="entry name" value="p-type_atpase"/>
    <property type="match status" value="1"/>
</dbReference>
<keyword evidence="15" id="KW-1185">Reference proteome</keyword>
<dbReference type="SFLD" id="SFLDS00003">
    <property type="entry name" value="Haloacid_Dehalogenase"/>
    <property type="match status" value="1"/>
</dbReference>
<feature type="transmembrane region" description="Helical" evidence="12">
    <location>
        <begin position="97"/>
        <end position="115"/>
    </location>
</feature>
<sequence>MDCPTEEALIRKQLSAMPEVRHLEFDLLNRLLTVHHENLTHEALQAALRAIGMEAVAAGSSTATPPATRFPWPLVFAAALALTAEIADLAANSVPVWLAPVSALLAVVLCGGTTLRKGWIALRHLTLNIHLLMTIAVAGALALGEWPEAAMVIVLFAVAERIEAASLNKARDAIRALLQQAPDSVRIQDADGQWQIQPAASVTTGSLMLCRPGDRIALDGMIVSGRSALNQAAVTGESLPVEKQTGDTVYAGTLNISAALEIRVTATAADSMLARIADSVQQAQSQRAQSQRMIDRFAAIYTPVVGLIALAIAVIPPLLGELSWQTSLYRALVLLVIACPCALVIAAPVTIVSGLTLAARRGIVIKGGQYLEMARSLKFLALDKTGTLTEGKPKLQQILCAPDVSEQDALQIAASLEQGSSHPLAHALLSACQQQLLPVTASAVLEEGAIRGIQAQIGGQHYRIGNQAMLSTLSATPDWLSPLQTLSTQGNSLLYLCDTNRLLAVFAVADSIRSNTASAINNLRTMGVETHMLTGDQEGTAQYIAAQAGIAVVHSQLLPDQKATLIAELADKGVTAMTGDGINDAPALARAHLGIAMGAGSDIALETADIALMENNLQIIPELIRISASTHRVLWQNIVLALGLKLIVFGLTLSGHGSLWAAVMADTGASVLVVLNGMRILRTRQQ</sequence>
<evidence type="ECO:0000256" key="5">
    <source>
        <dbReference type="ARBA" id="ARBA00022741"/>
    </source>
</evidence>
<evidence type="ECO:0000256" key="9">
    <source>
        <dbReference type="ARBA" id="ARBA00023136"/>
    </source>
</evidence>
<dbReference type="NCBIfam" id="TIGR01494">
    <property type="entry name" value="ATPase_P-type"/>
    <property type="match status" value="1"/>
</dbReference>
<keyword evidence="5 12" id="KW-0547">Nucleotide-binding</keyword>
<feature type="transmembrane region" description="Helical" evidence="12">
    <location>
        <begin position="659"/>
        <end position="681"/>
    </location>
</feature>
<dbReference type="EC" id="7.2.2.12" evidence="10"/>
<dbReference type="PRINTS" id="PR00119">
    <property type="entry name" value="CATATPASE"/>
</dbReference>
<feature type="transmembrane region" description="Helical" evidence="12">
    <location>
        <begin position="331"/>
        <end position="359"/>
    </location>
</feature>
<dbReference type="PROSITE" id="PS00154">
    <property type="entry name" value="ATPASE_E1_E2"/>
    <property type="match status" value="1"/>
</dbReference>
<evidence type="ECO:0000259" key="13">
    <source>
        <dbReference type="PROSITE" id="PS50846"/>
    </source>
</evidence>
<evidence type="ECO:0000313" key="14">
    <source>
        <dbReference type="EMBL" id="GGX53513.1"/>
    </source>
</evidence>
<evidence type="ECO:0000256" key="1">
    <source>
        <dbReference type="ARBA" id="ARBA00004141"/>
    </source>
</evidence>
<dbReference type="Gene3D" id="2.70.150.10">
    <property type="entry name" value="Calcium-transporting ATPase, cytoplasmic transduction domain A"/>
    <property type="match status" value="1"/>
</dbReference>
<keyword evidence="8 12" id="KW-1133">Transmembrane helix</keyword>
<gene>
    <name evidence="14" type="ORF">GCM10010946_35150</name>
</gene>
<dbReference type="InterPro" id="IPR044492">
    <property type="entry name" value="P_typ_ATPase_HD_dom"/>
</dbReference>
<dbReference type="PROSITE" id="PS50846">
    <property type="entry name" value="HMA_2"/>
    <property type="match status" value="1"/>
</dbReference>
<accession>A0ABQ2Y392</accession>
<dbReference type="Gene3D" id="3.30.70.100">
    <property type="match status" value="1"/>
</dbReference>
<dbReference type="SUPFAM" id="SSF81665">
    <property type="entry name" value="Calcium ATPase, transmembrane domain M"/>
    <property type="match status" value="1"/>
</dbReference>
<dbReference type="Proteomes" id="UP000653343">
    <property type="component" value="Unassembled WGS sequence"/>
</dbReference>
<dbReference type="NCBIfam" id="TIGR01525">
    <property type="entry name" value="ATPase-IB_hvy"/>
    <property type="match status" value="1"/>
</dbReference>
<comment type="catalytic activity">
    <reaction evidence="11">
        <text>Zn(2+)(in) + ATP + H2O = Zn(2+)(out) + ADP + phosphate + H(+)</text>
        <dbReference type="Rhea" id="RHEA:20621"/>
        <dbReference type="ChEBI" id="CHEBI:15377"/>
        <dbReference type="ChEBI" id="CHEBI:15378"/>
        <dbReference type="ChEBI" id="CHEBI:29105"/>
        <dbReference type="ChEBI" id="CHEBI:30616"/>
        <dbReference type="ChEBI" id="CHEBI:43474"/>
        <dbReference type="ChEBI" id="CHEBI:456216"/>
        <dbReference type="EC" id="7.2.2.12"/>
    </reaction>
</comment>
<dbReference type="EMBL" id="BMYU01000012">
    <property type="protein sequence ID" value="GGX53513.1"/>
    <property type="molecule type" value="Genomic_DNA"/>
</dbReference>
<dbReference type="SUPFAM" id="SSF81653">
    <property type="entry name" value="Calcium ATPase, transduction domain A"/>
    <property type="match status" value="1"/>
</dbReference>
<dbReference type="InterPro" id="IPR059000">
    <property type="entry name" value="ATPase_P-type_domA"/>
</dbReference>
<dbReference type="InterPro" id="IPR023299">
    <property type="entry name" value="ATPase_P-typ_cyto_dom_N"/>
</dbReference>
<dbReference type="InterPro" id="IPR008250">
    <property type="entry name" value="ATPase_P-typ_transduc_dom_A_sf"/>
</dbReference>
<feature type="transmembrane region" description="Helical" evidence="12">
    <location>
        <begin position="633"/>
        <end position="653"/>
    </location>
</feature>
<evidence type="ECO:0000256" key="10">
    <source>
        <dbReference type="ARBA" id="ARBA00039097"/>
    </source>
</evidence>
<dbReference type="SUPFAM" id="SSF56784">
    <property type="entry name" value="HAD-like"/>
    <property type="match status" value="1"/>
</dbReference>
<dbReference type="Gene3D" id="3.40.50.1000">
    <property type="entry name" value="HAD superfamily/HAD-like"/>
    <property type="match status" value="1"/>
</dbReference>
<evidence type="ECO:0000256" key="6">
    <source>
        <dbReference type="ARBA" id="ARBA00022840"/>
    </source>
</evidence>
<keyword evidence="4 12" id="KW-0479">Metal-binding</keyword>
<dbReference type="PRINTS" id="PR00120">
    <property type="entry name" value="HATPASE"/>
</dbReference>
<dbReference type="InterPro" id="IPR051014">
    <property type="entry name" value="Cation_Transport_ATPase_IB"/>
</dbReference>
<proteinExistence type="inferred from homology"/>
<feature type="transmembrane region" description="Helical" evidence="12">
    <location>
        <begin position="297"/>
        <end position="319"/>
    </location>
</feature>
<evidence type="ECO:0000256" key="7">
    <source>
        <dbReference type="ARBA" id="ARBA00022967"/>
    </source>
</evidence>
<dbReference type="InterPro" id="IPR006121">
    <property type="entry name" value="HMA_dom"/>
</dbReference>
<evidence type="ECO:0000256" key="4">
    <source>
        <dbReference type="ARBA" id="ARBA00022723"/>
    </source>
</evidence>
<dbReference type="InterPro" id="IPR023214">
    <property type="entry name" value="HAD_sf"/>
</dbReference>
<dbReference type="InterPro" id="IPR036163">
    <property type="entry name" value="HMA_dom_sf"/>
</dbReference>
<protein>
    <recommendedName>
        <fullName evidence="10">P-type Zn(2+) transporter</fullName>
        <ecNumber evidence="10">7.2.2.12</ecNumber>
    </recommendedName>
</protein>
<organism evidence="14 15">
    <name type="scientific">Undibacterium squillarum</name>
    <dbReference type="NCBI Taxonomy" id="1131567"/>
    <lineage>
        <taxon>Bacteria</taxon>
        <taxon>Pseudomonadati</taxon>
        <taxon>Pseudomonadota</taxon>
        <taxon>Betaproteobacteria</taxon>
        <taxon>Burkholderiales</taxon>
        <taxon>Oxalobacteraceae</taxon>
        <taxon>Undibacterium</taxon>
    </lineage>
</organism>
<dbReference type="InterPro" id="IPR018303">
    <property type="entry name" value="ATPase_P-typ_P_site"/>
</dbReference>
<dbReference type="InterPro" id="IPR001757">
    <property type="entry name" value="P_typ_ATPase"/>
</dbReference>
<comment type="subcellular location">
    <subcellularLocation>
        <location evidence="12">Cell membrane</location>
    </subcellularLocation>
    <subcellularLocation>
        <location evidence="1">Membrane</location>
        <topology evidence="1">Multi-pass membrane protein</topology>
    </subcellularLocation>
</comment>
<comment type="caution">
    <text evidence="14">The sequence shown here is derived from an EMBL/GenBank/DDBJ whole genome shotgun (WGS) entry which is preliminary data.</text>
</comment>
<dbReference type="Pfam" id="PF00122">
    <property type="entry name" value="E1-E2_ATPase"/>
    <property type="match status" value="1"/>
</dbReference>
<dbReference type="Pfam" id="PF00403">
    <property type="entry name" value="HMA"/>
    <property type="match status" value="1"/>
</dbReference>
<reference evidence="15" key="1">
    <citation type="journal article" date="2019" name="Int. J. Syst. Evol. Microbiol.">
        <title>The Global Catalogue of Microorganisms (GCM) 10K type strain sequencing project: providing services to taxonomists for standard genome sequencing and annotation.</title>
        <authorList>
            <consortium name="The Broad Institute Genomics Platform"/>
            <consortium name="The Broad Institute Genome Sequencing Center for Infectious Disease"/>
            <person name="Wu L."/>
            <person name="Ma J."/>
        </authorList>
    </citation>
    <scope>NUCLEOTIDE SEQUENCE [LARGE SCALE GENOMIC DNA]</scope>
    <source>
        <strain evidence="15">KCTC 23917</strain>
    </source>
</reference>
<comment type="similarity">
    <text evidence="2 12">Belongs to the cation transport ATPase (P-type) (TC 3.A.3) family. Type IB subfamily.</text>
</comment>
<keyword evidence="7" id="KW-1278">Translocase</keyword>
<feature type="domain" description="HMA" evidence="13">
    <location>
        <begin position="1"/>
        <end position="56"/>
    </location>
</feature>
<evidence type="ECO:0000256" key="11">
    <source>
        <dbReference type="ARBA" id="ARBA00047308"/>
    </source>
</evidence>
<dbReference type="Pfam" id="PF00702">
    <property type="entry name" value="Hydrolase"/>
    <property type="match status" value="1"/>
</dbReference>